<name>A0AAP6BMH6_9ACTN</name>
<dbReference type="RefSeq" id="WP_141655665.1">
    <property type="nucleotide sequence ID" value="NZ_BCMK01000043.1"/>
</dbReference>
<dbReference type="GeneID" id="69804681"/>
<protein>
    <submittedName>
        <fullName evidence="1">Uncharacterized protein</fullName>
    </submittedName>
</protein>
<accession>A0AAP6BMH6</accession>
<evidence type="ECO:0000313" key="2">
    <source>
        <dbReference type="EMBL" id="MDX3019982.1"/>
    </source>
</evidence>
<gene>
    <name evidence="1" type="ORF">PV399_48230</name>
    <name evidence="2" type="ORF">PV666_19135</name>
</gene>
<comment type="caution">
    <text evidence="1">The sequence shown here is derived from an EMBL/GenBank/DDBJ whole genome shotgun (WGS) entry which is preliminary data.</text>
</comment>
<evidence type="ECO:0000313" key="3">
    <source>
        <dbReference type="Proteomes" id="UP001272987"/>
    </source>
</evidence>
<keyword evidence="3" id="KW-1185">Reference proteome</keyword>
<sequence length="180" mass="19004">MDQGLVAMWTAAITGFTSAAGAVLGAGMSGRGNLKVAAHQSAAELEKEGRTELKGRIDKFDVKITALDQAATSLVESLRAGQWTAQVETDYRAAAAMARGAIRAEITPAVADEKLKKAANLVDSEVRALIKAADFVRSNPTYAQDPDSEPSKRWSAACERLELARNLFASAVGDAIGLQN</sequence>
<evidence type="ECO:0000313" key="1">
    <source>
        <dbReference type="EMBL" id="MDX2967426.1"/>
    </source>
</evidence>
<reference evidence="1 3" key="1">
    <citation type="journal article" date="2023" name="Microb. Genom.">
        <title>Mesoterricola silvestris gen. nov., sp. nov., Mesoterricola sediminis sp. nov., Geothrix oryzae sp. nov., Geothrix edaphica sp. nov., Geothrix rubra sp. nov., and Geothrix limicola sp. nov., six novel members of Acidobacteriota isolated from soils.</title>
        <authorList>
            <person name="Weisberg A.J."/>
            <person name="Pearce E."/>
            <person name="Kramer C.G."/>
            <person name="Chang J.H."/>
            <person name="Clarke C.R."/>
        </authorList>
    </citation>
    <scope>NUCLEOTIDE SEQUENCE</scope>
    <source>
        <strain evidence="2 3">NB05-1H</strain>
        <strain evidence="1">NRRL_B-16521</strain>
    </source>
</reference>
<dbReference type="EMBL" id="JARAWC010000120">
    <property type="protein sequence ID" value="MDX2967426.1"/>
    <property type="molecule type" value="Genomic_DNA"/>
</dbReference>
<dbReference type="AlphaFoldDB" id="A0AAP6BMH6"/>
<dbReference type="Proteomes" id="UP001282288">
    <property type="component" value="Unassembled WGS sequence"/>
</dbReference>
<dbReference type="EMBL" id="JARAWP010000010">
    <property type="protein sequence ID" value="MDX3019982.1"/>
    <property type="molecule type" value="Genomic_DNA"/>
</dbReference>
<organism evidence="1 4">
    <name type="scientific">Streptomyces acidiscabies</name>
    <dbReference type="NCBI Taxonomy" id="42234"/>
    <lineage>
        <taxon>Bacteria</taxon>
        <taxon>Bacillati</taxon>
        <taxon>Actinomycetota</taxon>
        <taxon>Actinomycetes</taxon>
        <taxon>Kitasatosporales</taxon>
        <taxon>Streptomycetaceae</taxon>
        <taxon>Streptomyces</taxon>
    </lineage>
</organism>
<dbReference type="Proteomes" id="UP001272987">
    <property type="component" value="Unassembled WGS sequence"/>
</dbReference>
<evidence type="ECO:0000313" key="4">
    <source>
        <dbReference type="Proteomes" id="UP001282288"/>
    </source>
</evidence>
<proteinExistence type="predicted"/>